<dbReference type="GeneID" id="24269613"/>
<dbReference type="RefSeq" id="XP_012337332.1">
    <property type="nucleotide sequence ID" value="XM_012481909.1"/>
</dbReference>
<name>A0A0D9QGV1_PLAFR</name>
<dbReference type="Proteomes" id="UP000054561">
    <property type="component" value="Unassembled WGS sequence"/>
</dbReference>
<dbReference type="OrthoDB" id="375150at2759"/>
<evidence type="ECO:0000259" key="3">
    <source>
        <dbReference type="Pfam" id="PF12879"/>
    </source>
</evidence>
<gene>
    <name evidence="4" type="ORF">AK88_04299</name>
</gene>
<keyword evidence="2" id="KW-0472">Membrane</keyword>
<feature type="region of interest" description="Disordered" evidence="1">
    <location>
        <begin position="213"/>
        <end position="233"/>
    </location>
</feature>
<feature type="compositionally biased region" description="Pro residues" evidence="1">
    <location>
        <begin position="439"/>
        <end position="454"/>
    </location>
</feature>
<feature type="region of interest" description="Disordered" evidence="1">
    <location>
        <begin position="260"/>
        <end position="466"/>
    </location>
</feature>
<feature type="compositionally biased region" description="Low complexity" evidence="1">
    <location>
        <begin position="345"/>
        <end position="357"/>
    </location>
</feature>
<protein>
    <recommendedName>
        <fullName evidence="3">Schizont-infected cell agglutination C-terminal domain-containing protein</fullName>
    </recommendedName>
</protein>
<dbReference type="VEuPathDB" id="PlasmoDB:AK88_04299"/>
<reference evidence="4 5" key="1">
    <citation type="submission" date="2014-03" db="EMBL/GenBank/DDBJ databases">
        <title>The Genome Sequence of Plasmodium fragile nilgiri.</title>
        <authorList>
            <consortium name="The Broad Institute Genomics Platform"/>
            <consortium name="The Broad Institute Genome Sequencing Center for Infectious Disease"/>
            <person name="Neafsey D."/>
            <person name="Duraisingh M."/>
            <person name="Young S.K."/>
            <person name="Zeng Q."/>
            <person name="Gargeya S."/>
            <person name="Abouelleil A."/>
            <person name="Alvarado L."/>
            <person name="Chapman S.B."/>
            <person name="Gainer-Dewar J."/>
            <person name="Goldberg J."/>
            <person name="Griggs A."/>
            <person name="Gujja S."/>
            <person name="Hansen M."/>
            <person name="Howarth C."/>
            <person name="Imamovic A."/>
            <person name="Larimer J."/>
            <person name="Pearson M."/>
            <person name="Poon T.W."/>
            <person name="Priest M."/>
            <person name="Roberts A."/>
            <person name="Saif S."/>
            <person name="Shea T."/>
            <person name="Sykes S."/>
            <person name="Wortman J."/>
            <person name="Nusbaum C."/>
            <person name="Birren B."/>
        </authorList>
    </citation>
    <scope>NUCLEOTIDE SEQUENCE [LARGE SCALE GENOMIC DNA]</scope>
    <source>
        <strain evidence="5">nilgiri</strain>
    </source>
</reference>
<evidence type="ECO:0000256" key="1">
    <source>
        <dbReference type="SAM" id="MobiDB-lite"/>
    </source>
</evidence>
<feature type="domain" description="Schizont-infected cell agglutination C-terminal" evidence="3">
    <location>
        <begin position="560"/>
        <end position="661"/>
    </location>
</feature>
<feature type="compositionally biased region" description="Basic and acidic residues" evidence="1">
    <location>
        <begin position="299"/>
        <end position="309"/>
    </location>
</feature>
<evidence type="ECO:0000313" key="4">
    <source>
        <dbReference type="EMBL" id="KJP86042.1"/>
    </source>
</evidence>
<sequence>MSYGRLGALLAEYVLKRGLATDVPAYKTSLWQDIEAQLDQFIKHLNEDGMEEVYSANCNNTPWEHPNHPQGSSVEVPSQGDIIICTLMTKALWFANGWSKAPEMHTEDHSGGRTELKDFIRCGIVNMFMHLLEESACESTSGLWYAWYTMKHMKSVEMLGRNLIHDSTCNNGMEEDIKVKGWSMKESITKWLRRNENIRNSIHKASVSTNCSRKIGELPTQGQGAKKTEDADKVKEEVARIAQNVSKGMSTIFREIKKEVKESGRKGEQATSTNPDSPAAASDVPATKEAAASPAPTDTSKDKNTHADTSHTGAARSPAPANTEETPSAPAAPAGEDGKKGAKGDAGPAGPHADTGAPGVGKPSATESTNAGKSPAKRCDKVVQTMVGERTDEQGNKGSVKISFEAEPSTPACLNPHTDVHVTGPDSPPGSSVKTSTDDPPPLNPPKPKPPTTSPNPHADEDNPWGIPCKVRDANCDILGGIQQVDNNIGLASDFKFDRNKLAGGFIPPAPEYKSDSTSLNEGGGPYPPDLTGTVLTATTPVLFFLSAVTVALLGYSLWKYFAYLGKKRRRTYRTIRDVPSPPLDEEILDHLQRGDLPPPDYGYTLVRDRHPASTSGRGRSPRVHKRTIIELHLEVLNECEVADWESVKDDYLQIVVEEFAQQFARDLHQDTDTNNNILGVSTSHAALATHDSTTDHSTTLDSCPPNEDNPDAWSCMKHIQLATDPSASNEDDPWSCMETIQFATDHCRPKDEDPHPWSCMETIQLETDRSPRNDWDSCSCMENIQLATDPSPPNEHDPNPWKCMETIQLDTEPDAHSSPGNEIRAPDYIHWINWIDRNKHLLQECTTQQWFSALKSEWKQYLLAHMVAQEDNGVSGQRELGEAATLPMKNLDAWKQWVAQQHRQMSTYKEEAWFQHLLHNVEEETVPEKGEVPGVEQDLQVENAMGTEHMLRVRALPCTQLHQPPHMKQPLTAKIWILILALVIEQCEVERSLQDRELYVDALLQNM</sequence>
<keyword evidence="2" id="KW-1133">Transmembrane helix</keyword>
<dbReference type="AlphaFoldDB" id="A0A0D9QGV1"/>
<feature type="transmembrane region" description="Helical" evidence="2">
    <location>
        <begin position="542"/>
        <end position="562"/>
    </location>
</feature>
<dbReference type="Pfam" id="PF12879">
    <property type="entry name" value="SICA_C"/>
    <property type="match status" value="1"/>
</dbReference>
<feature type="compositionally biased region" description="Low complexity" evidence="1">
    <location>
        <begin position="275"/>
        <end position="285"/>
    </location>
</feature>
<keyword evidence="5" id="KW-1185">Reference proteome</keyword>
<keyword evidence="2" id="KW-0812">Transmembrane</keyword>
<evidence type="ECO:0000256" key="2">
    <source>
        <dbReference type="SAM" id="Phobius"/>
    </source>
</evidence>
<evidence type="ECO:0000313" key="5">
    <source>
        <dbReference type="Proteomes" id="UP000054561"/>
    </source>
</evidence>
<dbReference type="InterPro" id="IPR024288">
    <property type="entry name" value="SICA_C"/>
</dbReference>
<organism evidence="4 5">
    <name type="scientific">Plasmodium fragile</name>
    <dbReference type="NCBI Taxonomy" id="5857"/>
    <lineage>
        <taxon>Eukaryota</taxon>
        <taxon>Sar</taxon>
        <taxon>Alveolata</taxon>
        <taxon>Apicomplexa</taxon>
        <taxon>Aconoidasida</taxon>
        <taxon>Haemosporida</taxon>
        <taxon>Plasmodiidae</taxon>
        <taxon>Plasmodium</taxon>
        <taxon>Plasmodium (Plasmodium)</taxon>
    </lineage>
</organism>
<feature type="compositionally biased region" description="Low complexity" evidence="1">
    <location>
        <begin position="318"/>
        <end position="335"/>
    </location>
</feature>
<dbReference type="EMBL" id="KQ001703">
    <property type="protein sequence ID" value="KJP86042.1"/>
    <property type="molecule type" value="Genomic_DNA"/>
</dbReference>
<accession>A0A0D9QGV1</accession>
<proteinExistence type="predicted"/>